<sequence length="149" mass="17410">CTISEEEKVERDLCAAFDRLAVDDFFKDDIPDWVPDGATASDNLQYYEMKESDVEEHKQWLHLYAELALFTTLDRFLDALRWAQPFELRKIIVQTREDVEPKKKAKAENAVFYIAFKTRGGGVHYNAIIRRTMDGTPDHMSLEVKCMRM</sequence>
<gene>
    <name evidence="2" type="primary">LOC104729496</name>
</gene>
<dbReference type="RefSeq" id="XP_019089003.1">
    <property type="nucleotide sequence ID" value="XM_019233458.1"/>
</dbReference>
<dbReference type="Pfam" id="PF04776">
    <property type="entry name" value="protein_MS5"/>
    <property type="match status" value="1"/>
</dbReference>
<dbReference type="InterPro" id="IPR006462">
    <property type="entry name" value="MS5"/>
</dbReference>
<protein>
    <submittedName>
        <fullName evidence="2">UPF0725 protein At4g29550-like</fullName>
    </submittedName>
</protein>
<proteinExistence type="predicted"/>
<feature type="non-terminal residue" evidence="2">
    <location>
        <position position="1"/>
    </location>
</feature>
<evidence type="ECO:0000313" key="2">
    <source>
        <dbReference type="RefSeq" id="XP_019089003.1"/>
    </source>
</evidence>
<accession>A0ABM1QQG5</accession>
<evidence type="ECO:0000313" key="1">
    <source>
        <dbReference type="Proteomes" id="UP000694864"/>
    </source>
</evidence>
<reference evidence="1" key="1">
    <citation type="journal article" date="2014" name="Nat. Commun.">
        <title>The emerging biofuel crop Camelina sativa retains a highly undifferentiated hexaploid genome structure.</title>
        <authorList>
            <person name="Kagale S."/>
            <person name="Koh C."/>
            <person name="Nixon J."/>
            <person name="Bollina V."/>
            <person name="Clarke W.E."/>
            <person name="Tuteja R."/>
            <person name="Spillane C."/>
            <person name="Robinson S.J."/>
            <person name="Links M.G."/>
            <person name="Clarke C."/>
            <person name="Higgins E.E."/>
            <person name="Huebert T."/>
            <person name="Sharpe A.G."/>
            <person name="Parkin I.A."/>
        </authorList>
    </citation>
    <scope>NUCLEOTIDE SEQUENCE [LARGE SCALE GENOMIC DNA]</scope>
    <source>
        <strain evidence="1">cv. DH55</strain>
    </source>
</reference>
<keyword evidence="1" id="KW-1185">Reference proteome</keyword>
<dbReference type="GeneID" id="104729496"/>
<name>A0ABM1QQG5_CAMSA</name>
<organism evidence="1 2">
    <name type="scientific">Camelina sativa</name>
    <name type="common">False flax</name>
    <name type="synonym">Myagrum sativum</name>
    <dbReference type="NCBI Taxonomy" id="90675"/>
    <lineage>
        <taxon>Eukaryota</taxon>
        <taxon>Viridiplantae</taxon>
        <taxon>Streptophyta</taxon>
        <taxon>Embryophyta</taxon>
        <taxon>Tracheophyta</taxon>
        <taxon>Spermatophyta</taxon>
        <taxon>Magnoliopsida</taxon>
        <taxon>eudicotyledons</taxon>
        <taxon>Gunneridae</taxon>
        <taxon>Pentapetalae</taxon>
        <taxon>rosids</taxon>
        <taxon>malvids</taxon>
        <taxon>Brassicales</taxon>
        <taxon>Brassicaceae</taxon>
        <taxon>Camelineae</taxon>
        <taxon>Camelina</taxon>
    </lineage>
</organism>
<reference evidence="2" key="2">
    <citation type="submission" date="2025-08" db="UniProtKB">
        <authorList>
            <consortium name="RefSeq"/>
        </authorList>
    </citation>
    <scope>IDENTIFICATION</scope>
    <source>
        <tissue evidence="2">Leaf</tissue>
    </source>
</reference>
<dbReference type="Proteomes" id="UP000694864">
    <property type="component" value="Chromosome 12"/>
</dbReference>